<dbReference type="Proteomes" id="UP001055712">
    <property type="component" value="Unassembled WGS sequence"/>
</dbReference>
<dbReference type="PANTHER" id="PTHR47219:SF20">
    <property type="entry name" value="TBC1 DOMAIN FAMILY MEMBER 2B"/>
    <property type="match status" value="1"/>
</dbReference>
<evidence type="ECO:0000313" key="4">
    <source>
        <dbReference type="EMBL" id="KAI3428174.1"/>
    </source>
</evidence>
<dbReference type="InterPro" id="IPR050302">
    <property type="entry name" value="Rab_GAP_TBC_domain"/>
</dbReference>
<feature type="compositionally biased region" description="Low complexity" evidence="2">
    <location>
        <begin position="902"/>
        <end position="915"/>
    </location>
</feature>
<proteinExistence type="predicted"/>
<dbReference type="Pfam" id="PF00566">
    <property type="entry name" value="RabGAP-TBC"/>
    <property type="match status" value="1"/>
</dbReference>
<feature type="compositionally biased region" description="Polar residues" evidence="2">
    <location>
        <begin position="1028"/>
        <end position="1038"/>
    </location>
</feature>
<feature type="region of interest" description="Disordered" evidence="2">
    <location>
        <begin position="236"/>
        <end position="273"/>
    </location>
</feature>
<evidence type="ECO:0000256" key="1">
    <source>
        <dbReference type="SAM" id="Coils"/>
    </source>
</evidence>
<comment type="caution">
    <text evidence="4">The sequence shown here is derived from an EMBL/GenBank/DDBJ whole genome shotgun (WGS) entry which is preliminary data.</text>
</comment>
<feature type="compositionally biased region" description="Low complexity" evidence="2">
    <location>
        <begin position="249"/>
        <end position="267"/>
    </location>
</feature>
<reference evidence="4" key="1">
    <citation type="journal article" date="2019" name="Plant J.">
        <title>Chlorella vulgaris genome assembly and annotation reveals the molecular basis for metabolic acclimation to high light conditions.</title>
        <authorList>
            <person name="Cecchin M."/>
            <person name="Marcolungo L."/>
            <person name="Rossato M."/>
            <person name="Girolomoni L."/>
            <person name="Cosentino E."/>
            <person name="Cuine S."/>
            <person name="Li-Beisson Y."/>
            <person name="Delledonne M."/>
            <person name="Ballottari M."/>
        </authorList>
    </citation>
    <scope>NUCLEOTIDE SEQUENCE</scope>
    <source>
        <strain evidence="4">211/11P</strain>
    </source>
</reference>
<feature type="domain" description="Rab-GAP TBC" evidence="3">
    <location>
        <begin position="102"/>
        <end position="465"/>
    </location>
</feature>
<dbReference type="InterPro" id="IPR000195">
    <property type="entry name" value="Rab-GAP-TBC_dom"/>
</dbReference>
<feature type="compositionally biased region" description="Low complexity" evidence="2">
    <location>
        <begin position="692"/>
        <end position="711"/>
    </location>
</feature>
<keyword evidence="1" id="KW-0175">Coiled coil</keyword>
<gene>
    <name evidence="4" type="ORF">D9Q98_006554</name>
</gene>
<feature type="region of interest" description="Disordered" evidence="2">
    <location>
        <begin position="556"/>
        <end position="596"/>
    </location>
</feature>
<evidence type="ECO:0000256" key="2">
    <source>
        <dbReference type="SAM" id="MobiDB-lite"/>
    </source>
</evidence>
<feature type="compositionally biased region" description="Low complexity" evidence="2">
    <location>
        <begin position="562"/>
        <end position="572"/>
    </location>
</feature>
<dbReference type="SMART" id="SM00164">
    <property type="entry name" value="TBC"/>
    <property type="match status" value="1"/>
</dbReference>
<feature type="region of interest" description="Disordered" evidence="2">
    <location>
        <begin position="1177"/>
        <end position="1228"/>
    </location>
</feature>
<dbReference type="GO" id="GO:0031267">
    <property type="term" value="F:small GTPase binding"/>
    <property type="evidence" value="ECO:0007669"/>
    <property type="project" value="TreeGrafter"/>
</dbReference>
<dbReference type="PANTHER" id="PTHR47219">
    <property type="entry name" value="RAB GTPASE-ACTIVATING PROTEIN 1-LIKE"/>
    <property type="match status" value="1"/>
</dbReference>
<protein>
    <recommendedName>
        <fullName evidence="3">Rab-GAP TBC domain-containing protein</fullName>
    </recommendedName>
</protein>
<dbReference type="Gene3D" id="1.10.8.270">
    <property type="entry name" value="putative rabgap domain of human tbc1 domain family member 14 like domains"/>
    <property type="match status" value="1"/>
</dbReference>
<feature type="region of interest" description="Disordered" evidence="2">
    <location>
        <begin position="1018"/>
        <end position="1064"/>
    </location>
</feature>
<dbReference type="InterPro" id="IPR035969">
    <property type="entry name" value="Rab-GAP_TBC_sf"/>
</dbReference>
<dbReference type="PROSITE" id="PS50086">
    <property type="entry name" value="TBC_RABGAP"/>
    <property type="match status" value="1"/>
</dbReference>
<feature type="compositionally biased region" description="Low complexity" evidence="2">
    <location>
        <begin position="579"/>
        <end position="592"/>
    </location>
</feature>
<name>A0A9D4YVC7_CHLVU</name>
<dbReference type="GO" id="GO:0005096">
    <property type="term" value="F:GTPase activator activity"/>
    <property type="evidence" value="ECO:0007669"/>
    <property type="project" value="TreeGrafter"/>
</dbReference>
<feature type="region of interest" description="Disordered" evidence="2">
    <location>
        <begin position="902"/>
        <end position="922"/>
    </location>
</feature>
<feature type="region of interest" description="Disordered" evidence="2">
    <location>
        <begin position="684"/>
        <end position="714"/>
    </location>
</feature>
<feature type="compositionally biased region" description="Low complexity" evidence="2">
    <location>
        <begin position="1039"/>
        <end position="1051"/>
    </location>
</feature>
<dbReference type="AlphaFoldDB" id="A0A9D4YVC7"/>
<dbReference type="Gene3D" id="1.10.472.80">
    <property type="entry name" value="Ypt/Rab-GAP domain of gyp1p, domain 3"/>
    <property type="match status" value="1"/>
</dbReference>
<evidence type="ECO:0000259" key="3">
    <source>
        <dbReference type="PROSITE" id="PS50086"/>
    </source>
</evidence>
<reference evidence="4" key="2">
    <citation type="submission" date="2020-11" db="EMBL/GenBank/DDBJ databases">
        <authorList>
            <person name="Cecchin M."/>
            <person name="Marcolungo L."/>
            <person name="Rossato M."/>
            <person name="Girolomoni L."/>
            <person name="Cosentino E."/>
            <person name="Cuine S."/>
            <person name="Li-Beisson Y."/>
            <person name="Delledonne M."/>
            <person name="Ballottari M."/>
        </authorList>
    </citation>
    <scope>NUCLEOTIDE SEQUENCE</scope>
    <source>
        <strain evidence="4">211/11P</strain>
        <tissue evidence="4">Whole cell</tissue>
    </source>
</reference>
<dbReference type="EMBL" id="SIDB01000009">
    <property type="protein sequence ID" value="KAI3428174.1"/>
    <property type="molecule type" value="Genomic_DNA"/>
</dbReference>
<organism evidence="4 5">
    <name type="scientific">Chlorella vulgaris</name>
    <name type="common">Green alga</name>
    <dbReference type="NCBI Taxonomy" id="3077"/>
    <lineage>
        <taxon>Eukaryota</taxon>
        <taxon>Viridiplantae</taxon>
        <taxon>Chlorophyta</taxon>
        <taxon>core chlorophytes</taxon>
        <taxon>Trebouxiophyceae</taxon>
        <taxon>Chlorellales</taxon>
        <taxon>Chlorellaceae</taxon>
        <taxon>Chlorella clade</taxon>
        <taxon>Chlorella</taxon>
    </lineage>
</organism>
<dbReference type="OrthoDB" id="17687at2759"/>
<dbReference type="FunFam" id="1.10.8.270:FF:000016">
    <property type="entry name" value="TBC1 domain family member 2A"/>
    <property type="match status" value="1"/>
</dbReference>
<sequence>MAEGAAAVRDHWGFLVKRELQDLYQRIVPVLADEEAERSQRWEQYLGELHAAVPGSEQATAESQPQLLLRALSHLTACTAAGEPPAQAAPLLQRLSSLVQAGLPMSKRGAFWLLFLNVDTSQRQEEYQQLVAEVQAIETASLASAAAAAAATGAAAKQQPAATTQRGFEVSVDASSTAVSVELEVKYQRQYQQYHAQHSVDVFSVTALEECEESPQCTPAKAAPCIGGCDPSDSCAQPCNPHSKPPAAPSLSAKLLSQQQQQQQQAAEGSPPLATPASILTPAACSTASTCGRAGSPNTCGSGGGGDAADSAARQLDYLAQIDKDLHRTFPNHPVMDAGGRAALRRILCAYSRRNATVGYCQGLNFLAATFLLLLPEEQAFWCLAALVERVLGSSYFDERMAAPQVDVLVFGHLLQGRFPTLWRHLQELEVDAASVTMHWFLLGFLNSLPLDSVLRVWDLLFFEGSPVVLFRVALSLVEIYEQALMCTRESSDAYMLLQCCAQMTFDGSRLVDTACIGFSHLRPSGLEALRQRYRPAVMDNLRSSFASDDEYDRYLGSQQTSPGSACSSASSGSGGDSSSGDSGSSRSSADGQQPASFAATFQQLSSAVLAAEEEALRAAAAAAAAADNGHLSGRRHGSVNGSGSLPASPLARVRQAVSGLSSRLMPSALPPLLAAGAVDVRGQEQQPLCSTPPSARTSPAASSNSLAANADKPSSPAAAVQALVGLHVRRISTAARPGTSPAASPCGSAGSGAVLGRHGGALPHITPFSAVEEAERKEGSVFAAQRSRKGLVACTPPQHRLAAAASPGSGGRAAPWPPSAAAAAAAAAFQSMPATPCELLVQLAPPVAAHRRALTGDPGSHASGARRRRRRLTLDLLNLAELRPDLGQPGVAAALAIAAPSPRPVGQPVQQPGPTSASGGRRLSPLAARLLAEGSTAGRTAAAVLQGGCQSGTRSCGGGSCEDATSGSLVRALHFGEGGESDNEEDVGSQQGLWRTATAPTAARLSAQAAAATSRAAARLLRHSEPEASSTSNGTYDLSSGLLSHSLPSSRQPSPGGGRRQVPSLSAVVGQLQEGVAVAESRRHDAEVAAQHAQQMAADLQRQLDKVLGQVAAKESLVAELEERLQTSTEQGGVLAAQRMAAEAEAAQAEQRRRQLAAADALIRRLVAAVSAATAAAKRSGGSGATSSGSPGTSSTSSKGSGADSYPYHSASSTSPQSSSGSAAGCR</sequence>
<dbReference type="SUPFAM" id="SSF47923">
    <property type="entry name" value="Ypt/Rab-GAP domain of gyp1p"/>
    <property type="match status" value="2"/>
</dbReference>
<feature type="coiled-coil region" evidence="1">
    <location>
        <begin position="1084"/>
        <end position="1160"/>
    </location>
</feature>
<accession>A0A9D4YVC7</accession>
<evidence type="ECO:0000313" key="5">
    <source>
        <dbReference type="Proteomes" id="UP001055712"/>
    </source>
</evidence>
<keyword evidence="5" id="KW-1185">Reference proteome</keyword>